<sequence>MTLSCNLLATPSPPAQANVTRGLPTRRQPPAAFSLRVEQTVASASVRPRQDAIAEAAFHTKPPDDHFLPTPPVDLCPARLTGH</sequence>
<dbReference type="Proteomes" id="UP001157502">
    <property type="component" value="Chromosome 15"/>
</dbReference>
<organism evidence="1 2">
    <name type="scientific">Dallia pectoralis</name>
    <name type="common">Alaska blackfish</name>
    <dbReference type="NCBI Taxonomy" id="75939"/>
    <lineage>
        <taxon>Eukaryota</taxon>
        <taxon>Metazoa</taxon>
        <taxon>Chordata</taxon>
        <taxon>Craniata</taxon>
        <taxon>Vertebrata</taxon>
        <taxon>Euteleostomi</taxon>
        <taxon>Actinopterygii</taxon>
        <taxon>Neopterygii</taxon>
        <taxon>Teleostei</taxon>
        <taxon>Protacanthopterygii</taxon>
        <taxon>Esociformes</taxon>
        <taxon>Umbridae</taxon>
        <taxon>Dallia</taxon>
    </lineage>
</organism>
<name>A0ACC2GAT1_DALPE</name>
<proteinExistence type="predicted"/>
<evidence type="ECO:0000313" key="1">
    <source>
        <dbReference type="EMBL" id="KAJ8000682.1"/>
    </source>
</evidence>
<comment type="caution">
    <text evidence="1">The sequence shown here is derived from an EMBL/GenBank/DDBJ whole genome shotgun (WGS) entry which is preliminary data.</text>
</comment>
<reference evidence="1" key="1">
    <citation type="submission" date="2021-05" db="EMBL/GenBank/DDBJ databases">
        <authorList>
            <person name="Pan Q."/>
            <person name="Jouanno E."/>
            <person name="Zahm M."/>
            <person name="Klopp C."/>
            <person name="Cabau C."/>
            <person name="Louis A."/>
            <person name="Berthelot C."/>
            <person name="Parey E."/>
            <person name="Roest Crollius H."/>
            <person name="Montfort J."/>
            <person name="Robinson-Rechavi M."/>
            <person name="Bouchez O."/>
            <person name="Lampietro C."/>
            <person name="Lopez Roques C."/>
            <person name="Donnadieu C."/>
            <person name="Postlethwait J."/>
            <person name="Bobe J."/>
            <person name="Dillon D."/>
            <person name="Chandos A."/>
            <person name="von Hippel F."/>
            <person name="Guiguen Y."/>
        </authorList>
    </citation>
    <scope>NUCLEOTIDE SEQUENCE</scope>
    <source>
        <strain evidence="1">YG-Jan2019</strain>
    </source>
</reference>
<protein>
    <submittedName>
        <fullName evidence="1">Uncharacterized protein</fullName>
    </submittedName>
</protein>
<accession>A0ACC2GAT1</accession>
<gene>
    <name evidence="1" type="ORF">DPEC_G00182890</name>
</gene>
<dbReference type="EMBL" id="CM055742">
    <property type="protein sequence ID" value="KAJ8000682.1"/>
    <property type="molecule type" value="Genomic_DNA"/>
</dbReference>
<evidence type="ECO:0000313" key="2">
    <source>
        <dbReference type="Proteomes" id="UP001157502"/>
    </source>
</evidence>
<keyword evidence="2" id="KW-1185">Reference proteome</keyword>